<dbReference type="EMBL" id="CVQH01012224">
    <property type="protein sequence ID" value="CRK20979.1"/>
    <property type="molecule type" value="Genomic_DNA"/>
</dbReference>
<gene>
    <name evidence="3" type="ORF">BN1708_003345</name>
</gene>
<keyword evidence="4" id="KW-1185">Reference proteome</keyword>
<dbReference type="Proteomes" id="UP000044602">
    <property type="component" value="Unassembled WGS sequence"/>
</dbReference>
<proteinExistence type="predicted"/>
<sequence length="170" mass="18909">MQRGMIAPGDRDHLNTHDSQLAPRATSIASNFRNPIFAAGEFTMANRDQEPVSSSWIQMFMDSTMMSSTYPAIVRYISGACIALGLFFILPAVILVLLDLVIWFCRLLCGRAPVLTENAARYESGATVLEAGPHNRRQDKQVTLQQVSDGNRRRVPQQREQVSGSTEKPL</sequence>
<keyword evidence="2" id="KW-1133">Transmembrane helix</keyword>
<dbReference type="AlphaFoldDB" id="A0A0G4LGF4"/>
<feature type="compositionally biased region" description="Polar residues" evidence="1">
    <location>
        <begin position="158"/>
        <end position="170"/>
    </location>
</feature>
<keyword evidence="2" id="KW-0472">Membrane</keyword>
<evidence type="ECO:0000256" key="2">
    <source>
        <dbReference type="SAM" id="Phobius"/>
    </source>
</evidence>
<evidence type="ECO:0000313" key="4">
    <source>
        <dbReference type="Proteomes" id="UP000044602"/>
    </source>
</evidence>
<keyword evidence="2" id="KW-0812">Transmembrane</keyword>
<evidence type="ECO:0000256" key="1">
    <source>
        <dbReference type="SAM" id="MobiDB-lite"/>
    </source>
</evidence>
<feature type="region of interest" description="Disordered" evidence="1">
    <location>
        <begin position="133"/>
        <end position="170"/>
    </location>
</feature>
<organism evidence="3 4">
    <name type="scientific">Verticillium longisporum</name>
    <name type="common">Verticillium dahliae var. longisporum</name>
    <dbReference type="NCBI Taxonomy" id="100787"/>
    <lineage>
        <taxon>Eukaryota</taxon>
        <taxon>Fungi</taxon>
        <taxon>Dikarya</taxon>
        <taxon>Ascomycota</taxon>
        <taxon>Pezizomycotina</taxon>
        <taxon>Sordariomycetes</taxon>
        <taxon>Hypocreomycetidae</taxon>
        <taxon>Glomerellales</taxon>
        <taxon>Plectosphaerellaceae</taxon>
        <taxon>Verticillium</taxon>
    </lineage>
</organism>
<feature type="transmembrane region" description="Helical" evidence="2">
    <location>
        <begin position="73"/>
        <end position="104"/>
    </location>
</feature>
<protein>
    <submittedName>
        <fullName evidence="3">Uncharacterized protein</fullName>
    </submittedName>
</protein>
<evidence type="ECO:0000313" key="3">
    <source>
        <dbReference type="EMBL" id="CRK20979.1"/>
    </source>
</evidence>
<reference evidence="3 4" key="1">
    <citation type="submission" date="2015-05" db="EMBL/GenBank/DDBJ databases">
        <authorList>
            <person name="Wang D.B."/>
            <person name="Wang M."/>
        </authorList>
    </citation>
    <scope>NUCLEOTIDE SEQUENCE [LARGE SCALE GENOMIC DNA]</scope>
    <source>
        <strain evidence="3">VL1</strain>
    </source>
</reference>
<accession>A0A0G4LGF4</accession>
<name>A0A0G4LGF4_VERLO</name>